<evidence type="ECO:0000313" key="7">
    <source>
        <dbReference type="Proteomes" id="UP000823674"/>
    </source>
</evidence>
<dbReference type="Pfam" id="PF08154">
    <property type="entry name" value="NLE"/>
    <property type="match status" value="1"/>
</dbReference>
<sequence length="186" mass="20283">MNGEGEDASKVIHVKFIKKLDAPFKVLVTSFVIPSSVTRLGLSSIVNSLLTLEKPELFDFLIDGELIPMSLEQFLDAKGISGVDTAESGDTTTRLDAYKILRGHKASVESLLGWDCTINVWDTNESTSELSVPGKKRKGNNQAEEPQLEGEAETTLVGHTQCVSLVVWPEHDAHTPEPPYAKFACA</sequence>
<keyword evidence="2" id="KW-0853">WD repeat</keyword>
<organism evidence="6 7">
    <name type="scientific">Brassica rapa subsp. trilocularis</name>
    <dbReference type="NCBI Taxonomy" id="1813537"/>
    <lineage>
        <taxon>Eukaryota</taxon>
        <taxon>Viridiplantae</taxon>
        <taxon>Streptophyta</taxon>
        <taxon>Embryophyta</taxon>
        <taxon>Tracheophyta</taxon>
        <taxon>Spermatophyta</taxon>
        <taxon>Magnoliopsida</taxon>
        <taxon>eudicotyledons</taxon>
        <taxon>Gunneridae</taxon>
        <taxon>Pentapetalae</taxon>
        <taxon>rosids</taxon>
        <taxon>malvids</taxon>
        <taxon>Brassicales</taxon>
        <taxon>Brassicaceae</taxon>
        <taxon>Brassiceae</taxon>
        <taxon>Brassica</taxon>
    </lineage>
</organism>
<dbReference type="PANTHER" id="PTHR19855:SF11">
    <property type="entry name" value="RIBOSOME BIOGENESIS PROTEIN WDR12"/>
    <property type="match status" value="1"/>
</dbReference>
<evidence type="ECO:0000256" key="1">
    <source>
        <dbReference type="ARBA" id="ARBA00004123"/>
    </source>
</evidence>
<name>A0ABQ7LQI3_BRACM</name>
<keyword evidence="7" id="KW-1185">Reference proteome</keyword>
<comment type="caution">
    <text evidence="6">The sequence shown here is derived from an EMBL/GenBank/DDBJ whole genome shotgun (WGS) entry which is preliminary data.</text>
</comment>
<reference evidence="6 7" key="1">
    <citation type="submission" date="2021-03" db="EMBL/GenBank/DDBJ databases">
        <authorList>
            <person name="King G.J."/>
            <person name="Bancroft I."/>
            <person name="Baten A."/>
            <person name="Bloomfield J."/>
            <person name="Borpatragohain P."/>
            <person name="He Z."/>
            <person name="Irish N."/>
            <person name="Irwin J."/>
            <person name="Liu K."/>
            <person name="Mauleon R.P."/>
            <person name="Moore J."/>
            <person name="Morris R."/>
            <person name="Ostergaard L."/>
            <person name="Wang B."/>
            <person name="Wells R."/>
        </authorList>
    </citation>
    <scope>NUCLEOTIDE SEQUENCE [LARGE SCALE GENOMIC DNA]</scope>
    <source>
        <strain evidence="6">R-o-18</strain>
        <tissue evidence="6">Leaf</tissue>
    </source>
</reference>
<evidence type="ECO:0000256" key="2">
    <source>
        <dbReference type="ARBA" id="ARBA00022574"/>
    </source>
</evidence>
<dbReference type="InterPro" id="IPR012972">
    <property type="entry name" value="NLE"/>
</dbReference>
<dbReference type="Proteomes" id="UP000823674">
    <property type="component" value="Chromosome A08"/>
</dbReference>
<proteinExistence type="predicted"/>
<dbReference type="PANTHER" id="PTHR19855">
    <property type="entry name" value="WD40 REPEAT PROTEIN 12, 37"/>
    <property type="match status" value="1"/>
</dbReference>
<feature type="domain" description="NLE" evidence="5">
    <location>
        <begin position="12"/>
        <end position="75"/>
    </location>
</feature>
<evidence type="ECO:0000256" key="4">
    <source>
        <dbReference type="SAM" id="MobiDB-lite"/>
    </source>
</evidence>
<keyword evidence="3" id="KW-0677">Repeat</keyword>
<evidence type="ECO:0000259" key="5">
    <source>
        <dbReference type="Pfam" id="PF08154"/>
    </source>
</evidence>
<evidence type="ECO:0000313" key="6">
    <source>
        <dbReference type="EMBL" id="KAG5388831.1"/>
    </source>
</evidence>
<comment type="subcellular location">
    <subcellularLocation>
        <location evidence="1">Nucleus</location>
    </subcellularLocation>
</comment>
<evidence type="ECO:0000256" key="3">
    <source>
        <dbReference type="ARBA" id="ARBA00022737"/>
    </source>
</evidence>
<feature type="region of interest" description="Disordered" evidence="4">
    <location>
        <begin position="128"/>
        <end position="151"/>
    </location>
</feature>
<accession>A0ABQ7LQI3</accession>
<protein>
    <recommendedName>
        <fullName evidence="5">NLE domain-containing protein</fullName>
    </recommendedName>
</protein>
<gene>
    <name evidence="6" type="primary">A08p010920.1_BraROA</name>
    <name evidence="6" type="ORF">IGI04_030372</name>
</gene>
<dbReference type="EMBL" id="JADBGQ010000007">
    <property type="protein sequence ID" value="KAG5388831.1"/>
    <property type="molecule type" value="Genomic_DNA"/>
</dbReference>